<protein>
    <recommendedName>
        <fullName evidence="4">Tyr recombinase domain-containing protein</fullName>
    </recommendedName>
</protein>
<evidence type="ECO:0000256" key="2">
    <source>
        <dbReference type="SAM" id="MobiDB-lite"/>
    </source>
</evidence>
<dbReference type="EMBL" id="LR743510">
    <property type="protein sequence ID" value="CAA2140046.1"/>
    <property type="molecule type" value="Genomic_DNA"/>
</dbReference>
<dbReference type="GO" id="GO:0006310">
    <property type="term" value="P:DNA recombination"/>
    <property type="evidence" value="ECO:0007669"/>
    <property type="project" value="UniProtKB-KW"/>
</dbReference>
<dbReference type="InterPro" id="IPR011010">
    <property type="entry name" value="DNA_brk_join_enz"/>
</dbReference>
<sequence length="626" mass="69486">MAKPRDRTRNTNENDGVDPDAPRLGLTTRRFRYDPKRGVPPGADRPHPEAGRKREKSLRNTANRRPPKLAIVRALVAMGEAAAAENGGCFVIDGQKLKQMPGSRNWYRCFYDHEVKYIRKVTLGTPVLDEAKVELAAFVAEDVPQCLDQLADIAVEVAVEFYLADEKRNKSWYSTSATLLRALETAVPGVTIATFTRRQQKELILALRAGVSHCPLEVGSIMNCMVLAQAAINAACKPNDEGKRLCTASPDPILSSNSQIAEFLNVPKPKPRNWHPTFEEMGAFLKFIENDVPMRQWSLLALGFACRPDAAATANSDQLDLRTNIYHLNPHGRRQQPSKYRPDQPLPPSLRAELACWPEGEWVGEELPAIRARMRFAGTCLGLGKDFVPSCFRDFMATALRGAYVRYGIPYVPPAQIEMWMGHKHKGVNSLYGQFGPEYLLLVQNAVECTLHELDDLSGGVLFRHSRAARTLPADPVVIDPYDLHRRGRAARRSAKSTKSEVVSAGEEGDITTAVAIQPSHGKRGKRWSWALLVGPLRGTPKRIDICAGTIKEITGKPARGRGIPAPADLLERLEAQGYRLFQQAPAPGSEDRKPSIFIAARYLQLVSDDDAKLIFQAGTKWSRKH</sequence>
<evidence type="ECO:0000313" key="3">
    <source>
        <dbReference type="EMBL" id="CAA2140046.1"/>
    </source>
</evidence>
<organism evidence="3">
    <name type="scientific">Methylobacterium bullatum</name>
    <dbReference type="NCBI Taxonomy" id="570505"/>
    <lineage>
        <taxon>Bacteria</taxon>
        <taxon>Pseudomonadati</taxon>
        <taxon>Pseudomonadota</taxon>
        <taxon>Alphaproteobacteria</taxon>
        <taxon>Hyphomicrobiales</taxon>
        <taxon>Methylobacteriaceae</taxon>
        <taxon>Methylobacterium</taxon>
    </lineage>
</organism>
<dbReference type="GO" id="GO:0015074">
    <property type="term" value="P:DNA integration"/>
    <property type="evidence" value="ECO:0007669"/>
    <property type="project" value="InterPro"/>
</dbReference>
<dbReference type="SUPFAM" id="SSF56349">
    <property type="entry name" value="DNA breaking-rejoining enzymes"/>
    <property type="match status" value="1"/>
</dbReference>
<name>A0A679JTN2_9HYPH</name>
<feature type="compositionally biased region" description="Basic and acidic residues" evidence="2">
    <location>
        <begin position="1"/>
        <end position="12"/>
    </location>
</feature>
<dbReference type="GO" id="GO:0003677">
    <property type="term" value="F:DNA binding"/>
    <property type="evidence" value="ECO:0007669"/>
    <property type="project" value="InterPro"/>
</dbReference>
<dbReference type="InterPro" id="IPR013762">
    <property type="entry name" value="Integrase-like_cat_sf"/>
</dbReference>
<accession>A0A679JTN2</accession>
<keyword evidence="1" id="KW-0233">DNA recombination</keyword>
<keyword evidence="3" id="KW-0614">Plasmid</keyword>
<proteinExistence type="predicted"/>
<reference evidence="3" key="1">
    <citation type="submission" date="2019-12" db="EMBL/GenBank/DDBJ databases">
        <authorList>
            <person name="Cremers G."/>
        </authorList>
    </citation>
    <scope>NUCLEOTIDE SEQUENCE</scope>
    <source>
        <strain evidence="3">Mbul2</strain>
        <plasmid evidence="3">1</plasmid>
    </source>
</reference>
<evidence type="ECO:0000256" key="1">
    <source>
        <dbReference type="ARBA" id="ARBA00023172"/>
    </source>
</evidence>
<evidence type="ECO:0008006" key="4">
    <source>
        <dbReference type="Google" id="ProtNLM"/>
    </source>
</evidence>
<dbReference type="Gene3D" id="1.10.443.10">
    <property type="entry name" value="Intergrase catalytic core"/>
    <property type="match status" value="1"/>
</dbReference>
<feature type="region of interest" description="Disordered" evidence="2">
    <location>
        <begin position="1"/>
        <end position="64"/>
    </location>
</feature>
<gene>
    <name evidence="3" type="ORF">MBLL_01927</name>
</gene>
<dbReference type="AlphaFoldDB" id="A0A679JTN2"/>
<geneLocation type="plasmid" evidence="3">
    <name>1</name>
</geneLocation>